<dbReference type="CDD" id="cd20557">
    <property type="entry name" value="CYCLIN_ScPCL1-like"/>
    <property type="match status" value="1"/>
</dbReference>
<feature type="compositionally biased region" description="Polar residues" evidence="1">
    <location>
        <begin position="547"/>
        <end position="566"/>
    </location>
</feature>
<feature type="compositionally biased region" description="Polar residues" evidence="1">
    <location>
        <begin position="163"/>
        <end position="172"/>
    </location>
</feature>
<accession>A0A292PSJ0</accession>
<dbReference type="EMBL" id="LN891071">
    <property type="protein sequence ID" value="CUS09751.1"/>
    <property type="molecule type" value="Genomic_DNA"/>
</dbReference>
<keyword evidence="3" id="KW-1185">Reference proteome</keyword>
<dbReference type="PANTHER" id="PTHR15615">
    <property type="match status" value="1"/>
</dbReference>
<feature type="compositionally biased region" description="Low complexity" evidence="1">
    <location>
        <begin position="476"/>
        <end position="487"/>
    </location>
</feature>
<protein>
    <recommendedName>
        <fullName evidence="4">Cyclin N-terminal domain-containing protein</fullName>
    </recommendedName>
</protein>
<feature type="compositionally biased region" description="Low complexity" evidence="1">
    <location>
        <begin position="359"/>
        <end position="368"/>
    </location>
</feature>
<feature type="region of interest" description="Disordered" evidence="1">
    <location>
        <begin position="1"/>
        <end position="21"/>
    </location>
</feature>
<reference evidence="2" key="1">
    <citation type="submission" date="2015-10" db="EMBL/GenBank/DDBJ databases">
        <authorList>
            <person name="Regsiter A."/>
            <person name="william w."/>
        </authorList>
    </citation>
    <scope>NUCLEOTIDE SEQUENCE</scope>
    <source>
        <strain evidence="2">Montdore</strain>
    </source>
</reference>
<name>A0A292PSJ0_9PEZI</name>
<dbReference type="Proteomes" id="UP001412239">
    <property type="component" value="Unassembled WGS sequence"/>
</dbReference>
<dbReference type="AlphaFoldDB" id="A0A292PSJ0"/>
<feature type="region of interest" description="Disordered" evidence="1">
    <location>
        <begin position="52"/>
        <end position="85"/>
    </location>
</feature>
<feature type="region of interest" description="Disordered" evidence="1">
    <location>
        <begin position="123"/>
        <end position="172"/>
    </location>
</feature>
<evidence type="ECO:0008006" key="4">
    <source>
        <dbReference type="Google" id="ProtNLM"/>
    </source>
</evidence>
<dbReference type="GO" id="GO:0000307">
    <property type="term" value="C:cyclin-dependent protein kinase holoenzyme complex"/>
    <property type="evidence" value="ECO:0007669"/>
    <property type="project" value="TreeGrafter"/>
</dbReference>
<dbReference type="GO" id="GO:0016538">
    <property type="term" value="F:cyclin-dependent protein serine/threonine kinase regulator activity"/>
    <property type="evidence" value="ECO:0007669"/>
    <property type="project" value="TreeGrafter"/>
</dbReference>
<gene>
    <name evidence="2" type="ORF">GSTUAT00006181001</name>
</gene>
<organism evidence="2 3">
    <name type="scientific">Tuber aestivum</name>
    <name type="common">summer truffle</name>
    <dbReference type="NCBI Taxonomy" id="59557"/>
    <lineage>
        <taxon>Eukaryota</taxon>
        <taxon>Fungi</taxon>
        <taxon>Dikarya</taxon>
        <taxon>Ascomycota</taxon>
        <taxon>Pezizomycotina</taxon>
        <taxon>Pezizomycetes</taxon>
        <taxon>Pezizales</taxon>
        <taxon>Tuberaceae</taxon>
        <taxon>Tuber</taxon>
    </lineage>
</organism>
<dbReference type="GO" id="GO:0005634">
    <property type="term" value="C:nucleus"/>
    <property type="evidence" value="ECO:0007669"/>
    <property type="project" value="TreeGrafter"/>
</dbReference>
<evidence type="ECO:0000313" key="2">
    <source>
        <dbReference type="EMBL" id="CUS09751.1"/>
    </source>
</evidence>
<evidence type="ECO:0000313" key="3">
    <source>
        <dbReference type="Proteomes" id="UP001412239"/>
    </source>
</evidence>
<dbReference type="InterPro" id="IPR013922">
    <property type="entry name" value="Cyclin_PHO80-like"/>
</dbReference>
<sequence>MLNFAARPLMHPHTTHHPLEGIQSYHRSTSVCPVPSRRPNSYDWQRPISEGSCKLSHPPSRIPSASFVKPGLQTPPPDMTNEGVGPLLPPSYGHLQQFEPQVGRGLPGPLEIFRMPSEDAYMSHFPSKRTESPPPSKRGSAAQQQQRPREEQPTRRRRSSTSNAGASLNVPSTINGSKANLSEFASQITCLLWFESSAVLRGVAESTTTPIPQVPLASDAIPSLGFRKWVTTILSTTQVSQNVILLALLFIYRLKKLNPTVKGKPGSEFRLLTVALMLGNKFLDDNTYTNKTWAEVSGIAVQEIHVMEVEFLSNMRYSLFVGDVEWRAWHKTLGKFASYWDKASRAPVEVSSKAPAPLTPTLPSIPGSLPSPPATSSNGPCRLVSTMPTPMPASHHQLSVPSQLMPAHSPITPMPQPDFQPSRKRSFGPAIGMQPPTKRVTRSMAPKISITVPQYSAQVPTHAPRLPANNYPPVTSQPQQQSQSLPMMPLNQLPFPNAGGRAMSTVYSQPTPQISPVSAAPMAVSPYSAHSRAASPYSQHQTVHHSAVSSPTTPGFGSQQSPTWVRNSPYRPVRRVNTLLVPPAPMSPEGMDVSWQKMHYQPLAKTRTVYKTGVVPYLQADWPPIWSSPTPDFRV</sequence>
<evidence type="ECO:0000256" key="1">
    <source>
        <dbReference type="SAM" id="MobiDB-lite"/>
    </source>
</evidence>
<dbReference type="Pfam" id="PF08613">
    <property type="entry name" value="Cyclin"/>
    <property type="match status" value="1"/>
</dbReference>
<dbReference type="PANTHER" id="PTHR15615:SF118">
    <property type="entry name" value="CYCLIN, HYPOTHETICAL (EUROFUNG)"/>
    <property type="match status" value="1"/>
</dbReference>
<feature type="region of interest" description="Disordered" evidence="1">
    <location>
        <begin position="351"/>
        <end position="378"/>
    </location>
</feature>
<dbReference type="GO" id="GO:0019901">
    <property type="term" value="F:protein kinase binding"/>
    <property type="evidence" value="ECO:0007669"/>
    <property type="project" value="InterPro"/>
</dbReference>
<proteinExistence type="predicted"/>
<dbReference type="Gene3D" id="1.10.472.10">
    <property type="entry name" value="Cyclin-like"/>
    <property type="match status" value="1"/>
</dbReference>
<feature type="region of interest" description="Disordered" evidence="1">
    <location>
        <begin position="417"/>
        <end position="441"/>
    </location>
</feature>
<feature type="region of interest" description="Disordered" evidence="1">
    <location>
        <begin position="455"/>
        <end position="487"/>
    </location>
</feature>
<feature type="region of interest" description="Disordered" evidence="1">
    <location>
        <begin position="544"/>
        <end position="567"/>
    </location>
</feature>